<dbReference type="SUPFAM" id="SSF109604">
    <property type="entry name" value="HD-domain/PDEase-like"/>
    <property type="match status" value="1"/>
</dbReference>
<dbReference type="GO" id="GO:0005886">
    <property type="term" value="C:plasma membrane"/>
    <property type="evidence" value="ECO:0007669"/>
    <property type="project" value="UniProtKB-SubCell"/>
</dbReference>
<organism evidence="9 10">
    <name type="scientific">Candidatus Dojkabacteria bacterium</name>
    <dbReference type="NCBI Taxonomy" id="2099670"/>
    <lineage>
        <taxon>Bacteria</taxon>
        <taxon>Candidatus Dojkabacteria</taxon>
    </lineage>
</organism>
<keyword evidence="4 5" id="KW-0694">RNA-binding</keyword>
<dbReference type="InterPro" id="IPR006675">
    <property type="entry name" value="HDIG_dom"/>
</dbReference>
<feature type="coiled-coil region" evidence="7">
    <location>
        <begin position="48"/>
        <end position="169"/>
    </location>
</feature>
<dbReference type="PANTHER" id="PTHR12826">
    <property type="entry name" value="RIBONUCLEASE Y"/>
    <property type="match status" value="1"/>
</dbReference>
<proteinExistence type="inferred from homology"/>
<comment type="similarity">
    <text evidence="5">Belongs to the RNase Y family.</text>
</comment>
<evidence type="ECO:0000313" key="9">
    <source>
        <dbReference type="EMBL" id="NLD25322.1"/>
    </source>
</evidence>
<keyword evidence="5" id="KW-1133">Transmembrane helix</keyword>
<dbReference type="AlphaFoldDB" id="A0A847D0E2"/>
<comment type="subcellular location">
    <subcellularLocation>
        <location evidence="5">Cell membrane</location>
        <topology evidence="5">Single-pass membrane protein</topology>
    </subcellularLocation>
</comment>
<comment type="caution">
    <text evidence="9">The sequence shown here is derived from an EMBL/GenBank/DDBJ whole genome shotgun (WGS) entry which is preliminary data.</text>
</comment>
<evidence type="ECO:0000256" key="2">
    <source>
        <dbReference type="ARBA" id="ARBA00022759"/>
    </source>
</evidence>
<evidence type="ECO:0000313" key="10">
    <source>
        <dbReference type="Proteomes" id="UP000545876"/>
    </source>
</evidence>
<dbReference type="GO" id="GO:0004521">
    <property type="term" value="F:RNA endonuclease activity"/>
    <property type="evidence" value="ECO:0007669"/>
    <property type="project" value="UniProtKB-UniRule"/>
</dbReference>
<evidence type="ECO:0000256" key="3">
    <source>
        <dbReference type="ARBA" id="ARBA00022801"/>
    </source>
</evidence>
<dbReference type="GO" id="GO:0006402">
    <property type="term" value="P:mRNA catabolic process"/>
    <property type="evidence" value="ECO:0007669"/>
    <property type="project" value="UniProtKB-UniRule"/>
</dbReference>
<dbReference type="NCBIfam" id="TIGR00277">
    <property type="entry name" value="HDIG"/>
    <property type="match status" value="1"/>
</dbReference>
<dbReference type="InterPro" id="IPR017705">
    <property type="entry name" value="Ribonuclease_Y"/>
</dbReference>
<protein>
    <recommendedName>
        <fullName evidence="5 6">Ribonuclease Y</fullName>
        <shortName evidence="5">RNase Y</shortName>
        <ecNumber evidence="5 6">3.1.-.-</ecNumber>
    </recommendedName>
</protein>
<dbReference type="SUPFAM" id="SSF54791">
    <property type="entry name" value="Eukaryotic type KH-domain (KH-domain type I)"/>
    <property type="match status" value="1"/>
</dbReference>
<dbReference type="GO" id="GO:0016787">
    <property type="term" value="F:hydrolase activity"/>
    <property type="evidence" value="ECO:0007669"/>
    <property type="project" value="UniProtKB-KW"/>
</dbReference>
<dbReference type="Pfam" id="PF01966">
    <property type="entry name" value="HD"/>
    <property type="match status" value="1"/>
</dbReference>
<dbReference type="CDD" id="cd22431">
    <property type="entry name" value="KH-I_RNaseY"/>
    <property type="match status" value="1"/>
</dbReference>
<dbReference type="PANTHER" id="PTHR12826:SF15">
    <property type="entry name" value="RIBONUCLEASE Y"/>
    <property type="match status" value="1"/>
</dbReference>
<evidence type="ECO:0000259" key="8">
    <source>
        <dbReference type="PROSITE" id="PS51831"/>
    </source>
</evidence>
<dbReference type="SMART" id="SM00471">
    <property type="entry name" value="HDc"/>
    <property type="match status" value="1"/>
</dbReference>
<dbReference type="Gene3D" id="1.10.3210.10">
    <property type="entry name" value="Hypothetical protein af1432"/>
    <property type="match status" value="1"/>
</dbReference>
<keyword evidence="2 5" id="KW-0255">Endonuclease</keyword>
<evidence type="ECO:0000256" key="7">
    <source>
        <dbReference type="SAM" id="Coils"/>
    </source>
</evidence>
<feature type="domain" description="HD" evidence="8">
    <location>
        <begin position="325"/>
        <end position="418"/>
    </location>
</feature>
<dbReference type="Proteomes" id="UP000545876">
    <property type="component" value="Unassembled WGS sequence"/>
</dbReference>
<dbReference type="InterPro" id="IPR006674">
    <property type="entry name" value="HD_domain"/>
</dbReference>
<dbReference type="Pfam" id="PF12072">
    <property type="entry name" value="RNase_Y_N"/>
    <property type="match status" value="1"/>
</dbReference>
<accession>A0A847D0E2</accession>
<dbReference type="Gene3D" id="3.30.1370.10">
    <property type="entry name" value="K Homology domain, type 1"/>
    <property type="match status" value="1"/>
</dbReference>
<reference evidence="9 10" key="1">
    <citation type="journal article" date="2020" name="Biotechnol. Biofuels">
        <title>New insights from the biogas microbiome by comprehensive genome-resolved metagenomics of nearly 1600 species originating from multiple anaerobic digesters.</title>
        <authorList>
            <person name="Campanaro S."/>
            <person name="Treu L."/>
            <person name="Rodriguez-R L.M."/>
            <person name="Kovalovszki A."/>
            <person name="Ziels R.M."/>
            <person name="Maus I."/>
            <person name="Zhu X."/>
            <person name="Kougias P.G."/>
            <person name="Basile A."/>
            <person name="Luo G."/>
            <person name="Schluter A."/>
            <person name="Konstantinidis K.T."/>
            <person name="Angelidaki I."/>
        </authorList>
    </citation>
    <scope>NUCLEOTIDE SEQUENCE [LARGE SCALE GENOMIC DNA]</scope>
    <source>
        <strain evidence="9">AS06rmzACSIP_65</strain>
    </source>
</reference>
<dbReference type="InterPro" id="IPR004087">
    <property type="entry name" value="KH_dom"/>
</dbReference>
<dbReference type="EMBL" id="JAAZBX010000004">
    <property type="protein sequence ID" value="NLD25322.1"/>
    <property type="molecule type" value="Genomic_DNA"/>
</dbReference>
<sequence>MDNISVMVLLSLGVAFVVALATVLILKFVFKWVNVKDIPASEIENAAKRIMGDRMKRAEQEIDEMKEREEKRIKEMRRESTEHEEILIEREKKLNKRSRLLDEKSEDLNSREVKLKDSIERLEEDRNELKKELERISGLSKEEAREKLVEEIDQDMKEYEAKKIRQAEKNIEVIADEKAQKILVEAMQKVATDYVGETTTKSIKVEDEKVKGRVIGKEGRNIRSFEQLTGVDVIVDESPNAIALSSFDPLRREIAYVAMTKLIADGRIHPGSIEESVRKAKNDISAEIKKNGQILADEAGWPDMDLGLMKLVGKMKYRSSYGQSLMSHTIEVIRLAEVLANEIGADVSLVKKAALLHDVGKVLTHKVDSPHHHISGQIARKYMLDEKLINAIEAHHLDIDPQTPEAVVIYLADAISGSRPGARKDSYEQYIQRIEGIEAAAKEVGGERIQDVFAIKAGREIRIIVNPKIVSDDEAIVMARDIAKEIESKQSYPGNVEVTVIRETRATDIAK</sequence>
<gene>
    <name evidence="5 9" type="primary">rny</name>
    <name evidence="9" type="ORF">GX656_01625</name>
</gene>
<dbReference type="InterPro" id="IPR022711">
    <property type="entry name" value="RNase_Y_N"/>
</dbReference>
<evidence type="ECO:0000256" key="4">
    <source>
        <dbReference type="ARBA" id="ARBA00022884"/>
    </source>
</evidence>
<dbReference type="EC" id="3.1.-.-" evidence="5 6"/>
<dbReference type="PROSITE" id="PS50084">
    <property type="entry name" value="KH_TYPE_1"/>
    <property type="match status" value="1"/>
</dbReference>
<keyword evidence="7" id="KW-0175">Coiled coil</keyword>
<evidence type="ECO:0000256" key="6">
    <source>
        <dbReference type="NCBIfam" id="TIGR03319"/>
    </source>
</evidence>
<keyword evidence="5" id="KW-0812">Transmembrane</keyword>
<dbReference type="InterPro" id="IPR004088">
    <property type="entry name" value="KH_dom_type_1"/>
</dbReference>
<keyword evidence="5" id="KW-0472">Membrane</keyword>
<dbReference type="InterPro" id="IPR003607">
    <property type="entry name" value="HD/PDEase_dom"/>
</dbReference>
<dbReference type="NCBIfam" id="TIGR03319">
    <property type="entry name" value="RNase_Y"/>
    <property type="match status" value="1"/>
</dbReference>
<dbReference type="GO" id="GO:0003723">
    <property type="term" value="F:RNA binding"/>
    <property type="evidence" value="ECO:0007669"/>
    <property type="project" value="UniProtKB-UniRule"/>
</dbReference>
<dbReference type="CDD" id="cd00077">
    <property type="entry name" value="HDc"/>
    <property type="match status" value="1"/>
</dbReference>
<dbReference type="PROSITE" id="PS51831">
    <property type="entry name" value="HD"/>
    <property type="match status" value="1"/>
</dbReference>
<keyword evidence="1 5" id="KW-0540">Nuclease</keyword>
<keyword evidence="3 5" id="KW-0378">Hydrolase</keyword>
<dbReference type="SMART" id="SM00322">
    <property type="entry name" value="KH"/>
    <property type="match status" value="1"/>
</dbReference>
<dbReference type="Pfam" id="PF00013">
    <property type="entry name" value="KH_1"/>
    <property type="match status" value="1"/>
</dbReference>
<evidence type="ECO:0000256" key="1">
    <source>
        <dbReference type="ARBA" id="ARBA00022722"/>
    </source>
</evidence>
<keyword evidence="5" id="KW-1003">Cell membrane</keyword>
<name>A0A847D0E2_9BACT</name>
<dbReference type="InterPro" id="IPR036612">
    <property type="entry name" value="KH_dom_type_1_sf"/>
</dbReference>
<comment type="function">
    <text evidence="5">Endoribonuclease that initiates mRNA decay.</text>
</comment>
<feature type="transmembrane region" description="Helical" evidence="5">
    <location>
        <begin position="6"/>
        <end position="26"/>
    </location>
</feature>
<evidence type="ECO:0000256" key="5">
    <source>
        <dbReference type="HAMAP-Rule" id="MF_00335"/>
    </source>
</evidence>
<dbReference type="HAMAP" id="MF_00335">
    <property type="entry name" value="RNase_Y"/>
    <property type="match status" value="1"/>
</dbReference>